<gene>
    <name evidence="2" type="ORF">MCUN1_003374</name>
</gene>
<name>A0AAF0J876_9BASI</name>
<dbReference type="InterPro" id="IPR031804">
    <property type="entry name" value="DUF4743"/>
</dbReference>
<dbReference type="GO" id="GO:0044715">
    <property type="term" value="F:8-oxo-dGDP phosphatase activity"/>
    <property type="evidence" value="ECO:0007669"/>
    <property type="project" value="TreeGrafter"/>
</dbReference>
<dbReference type="CDD" id="cd03676">
    <property type="entry name" value="NUDIX_Tnr3_like"/>
    <property type="match status" value="1"/>
</dbReference>
<keyword evidence="2" id="KW-0808">Transferase</keyword>
<dbReference type="Gene3D" id="3.90.79.10">
    <property type="entry name" value="Nucleoside Triphosphate Pyrophosphohydrolase"/>
    <property type="match status" value="1"/>
</dbReference>
<organism evidence="2 3">
    <name type="scientific">Malassezia cuniculi</name>
    <dbReference type="NCBI Taxonomy" id="948313"/>
    <lineage>
        <taxon>Eukaryota</taxon>
        <taxon>Fungi</taxon>
        <taxon>Dikarya</taxon>
        <taxon>Basidiomycota</taxon>
        <taxon>Ustilaginomycotina</taxon>
        <taxon>Malasseziomycetes</taxon>
        <taxon>Malasseziales</taxon>
        <taxon>Malasseziaceae</taxon>
        <taxon>Malassezia</taxon>
    </lineage>
</organism>
<keyword evidence="3" id="KW-1185">Reference proteome</keyword>
<accession>A0AAF0J876</accession>
<dbReference type="Proteomes" id="UP001219933">
    <property type="component" value="Chromosome 5"/>
</dbReference>
<evidence type="ECO:0000313" key="3">
    <source>
        <dbReference type="Proteomes" id="UP001219933"/>
    </source>
</evidence>
<dbReference type="EMBL" id="CP119881">
    <property type="protein sequence ID" value="WFD36494.1"/>
    <property type="molecule type" value="Genomic_DNA"/>
</dbReference>
<dbReference type="PANTHER" id="PTHR13622:SF8">
    <property type="entry name" value="THIAMIN PYROPHOSPHOKINASE 1"/>
    <property type="match status" value="1"/>
</dbReference>
<reference evidence="2" key="1">
    <citation type="submission" date="2023-03" db="EMBL/GenBank/DDBJ databases">
        <title>Mating type loci evolution in Malassezia.</title>
        <authorList>
            <person name="Coelho M.A."/>
        </authorList>
    </citation>
    <scope>NUCLEOTIDE SEQUENCE</scope>
    <source>
        <strain evidence="2">CBS 11721</strain>
    </source>
</reference>
<evidence type="ECO:0000313" key="2">
    <source>
        <dbReference type="EMBL" id="WFD36494.1"/>
    </source>
</evidence>
<dbReference type="InterPro" id="IPR015797">
    <property type="entry name" value="NUDIX_hydrolase-like_dom_sf"/>
</dbReference>
<dbReference type="PANTHER" id="PTHR13622">
    <property type="entry name" value="THIAMIN PYROPHOSPHOKINASE"/>
    <property type="match status" value="1"/>
</dbReference>
<dbReference type="EC" id="2.7.6.2" evidence="2"/>
<dbReference type="Pfam" id="PF00293">
    <property type="entry name" value="NUDIX"/>
    <property type="match status" value="1"/>
</dbReference>
<protein>
    <submittedName>
        <fullName evidence="2">Thiamine diphosphokinase</fullName>
        <ecNumber evidence="2">2.7.6.2</ecNumber>
    </submittedName>
</protein>
<proteinExistence type="predicted"/>
<evidence type="ECO:0000259" key="1">
    <source>
        <dbReference type="PROSITE" id="PS51462"/>
    </source>
</evidence>
<dbReference type="Pfam" id="PF15916">
    <property type="entry name" value="DUF4743"/>
    <property type="match status" value="1"/>
</dbReference>
<dbReference type="GO" id="GO:0004788">
    <property type="term" value="F:thiamine diphosphokinase activity"/>
    <property type="evidence" value="ECO:0007669"/>
    <property type="project" value="UniProtKB-EC"/>
</dbReference>
<dbReference type="AlphaFoldDB" id="A0AAF0J876"/>
<dbReference type="SUPFAM" id="SSF55811">
    <property type="entry name" value="Nudix"/>
    <property type="match status" value="1"/>
</dbReference>
<dbReference type="PROSITE" id="PS51462">
    <property type="entry name" value="NUDIX"/>
    <property type="match status" value="1"/>
</dbReference>
<dbReference type="InterPro" id="IPR000086">
    <property type="entry name" value="NUDIX_hydrolase_dom"/>
</dbReference>
<sequence>MHESLPVIEIARVAHNDEPWSAGAAPFIVDGVQVGFVPPCVMAAATEYVATHPVLEVGDSLAFAAHIDTPATRTEAIAAFVTWLRDTRRFPDPLDGWRDERYSIYGRRDGRVVPVFELERAACGLFGVVTFGIHLTAYTADGRIWVPQRSRTKQTWPGYLDNSVAGGITAGESVLETVVRECEEEASLPAHIVRPALKAGGTISYFYRTSAGWHQPEMQCLPADVELKPCDGEAESFTLADQPTIFAWLREGRFKPNCALGTYMLTTVLLDFFVRHGIIPRDHVDYSQLDALLHADLRLPVP</sequence>
<feature type="domain" description="Nudix hydrolase" evidence="1">
    <location>
        <begin position="118"/>
        <end position="260"/>
    </location>
</feature>